<reference evidence="1 2" key="1">
    <citation type="journal article" date="2014" name="BMC Genomics">
        <title>Comparison of environmental and isolate Sulfobacillus genomes reveals diverse carbon, sulfur, nitrogen, and hydrogen metabolisms.</title>
        <authorList>
            <person name="Justice N.B."/>
            <person name="Norman A."/>
            <person name="Brown C.T."/>
            <person name="Singh A."/>
            <person name="Thomas B.C."/>
            <person name="Banfield J.F."/>
        </authorList>
    </citation>
    <scope>NUCLEOTIDE SEQUENCE [LARGE SCALE GENOMIC DNA]</scope>
    <source>
        <strain evidence="1">AMDSBA1</strain>
    </source>
</reference>
<dbReference type="AlphaFoldDB" id="A0A2T2X506"/>
<dbReference type="Pfam" id="PF06545">
    <property type="entry name" value="AllG"/>
    <property type="match status" value="1"/>
</dbReference>
<protein>
    <submittedName>
        <fullName evidence="1">Uncharacterized protein</fullName>
    </submittedName>
</protein>
<evidence type="ECO:0000313" key="1">
    <source>
        <dbReference type="EMBL" id="PSR29593.1"/>
    </source>
</evidence>
<name>A0A2T2X506_9FIRM</name>
<dbReference type="Proteomes" id="UP000242699">
    <property type="component" value="Unassembled WGS sequence"/>
</dbReference>
<dbReference type="Gene3D" id="3.90.1700.10">
    <property type="entry name" value="v583 domain like"/>
    <property type="match status" value="1"/>
</dbReference>
<gene>
    <name evidence="1" type="ORF">C7B43_08005</name>
</gene>
<evidence type="ECO:0000313" key="2">
    <source>
        <dbReference type="Proteomes" id="UP000242699"/>
    </source>
</evidence>
<sequence length="387" mass="42956">MCVIRAQDLAPQVVGVILAKDVVPHETPWLLHPGPPLPGPLEALYPAQQKTLKALMAWEYGSDDESDLTQSVQLLPTQDFHVAAPLVGWVSPSMLLWVVEDPLTHFQGYAPLNEGSGPSLRMGEVSPAILDRQDWLNQVFAPVLSELFDDLDIALWPIIQQALYMGDELHMRSVAASLVFQNLLMRPFLASGLLGTLNLTDQMLFFQVLWGNPMVFLNIFMAMTQIYFQYWAEQKASANRITAIGANGFTWGFKSQDGGDHWQRVSAPFAVPGRPIESPFLPIVGDSFVCEVLGFGGRILHNAPALWQDMGYLPPKLQDRFRSDVGGEELPVMLPGEETWLLGGGRPRDLRHMTFDTACVAIDGGFLGPGRVDGSLWDHITRDEYYG</sequence>
<comment type="caution">
    <text evidence="1">The sequence shown here is derived from an EMBL/GenBank/DDBJ whole genome shotgun (WGS) entry which is preliminary data.</text>
</comment>
<organism evidence="1 2">
    <name type="scientific">Sulfobacillus benefaciens</name>
    <dbReference type="NCBI Taxonomy" id="453960"/>
    <lineage>
        <taxon>Bacteria</taxon>
        <taxon>Bacillati</taxon>
        <taxon>Bacillota</taxon>
        <taxon>Clostridia</taxon>
        <taxon>Eubacteriales</taxon>
        <taxon>Clostridiales Family XVII. Incertae Sedis</taxon>
        <taxon>Sulfobacillus</taxon>
    </lineage>
</organism>
<dbReference type="Gene3D" id="3.90.1710.10">
    <property type="entry name" value="Enterococcus faecalis V583 domain"/>
    <property type="match status" value="1"/>
</dbReference>
<dbReference type="EMBL" id="PXYT01000015">
    <property type="protein sequence ID" value="PSR29593.1"/>
    <property type="molecule type" value="Genomic_DNA"/>
</dbReference>
<dbReference type="InterPro" id="IPR009499">
    <property type="entry name" value="AllG-like"/>
</dbReference>
<accession>A0A2T2X506</accession>
<proteinExistence type="predicted"/>